<name>A0AAN3H342_ECOLX</name>
<feature type="region of interest" description="Disordered" evidence="1">
    <location>
        <begin position="1"/>
        <end position="27"/>
    </location>
</feature>
<keyword evidence="2" id="KW-1133">Transmembrane helix</keyword>
<dbReference type="NCBIfam" id="TIGR01731">
    <property type="entry name" value="fil_hemag_20aa"/>
    <property type="match status" value="3"/>
</dbReference>
<sequence>LGNSRIQGQHTELNATSGNLSTQNAQLSADTLSARTAGQFSSNGGTINADTLQISAQSLSNRKGSLIQTGTGDFSLSLPGSVDNREGLLAANGAVRLDALSLDNRKGKVQAEQSPSLQKSPPTFLKPFVAGVCAALLAVSVAIPGWQFLTQPSPEEQHFTWGNGCKKQ</sequence>
<dbReference type="EMBL" id="AASSGK010000057">
    <property type="protein sequence ID" value="EFG2163612.1"/>
    <property type="molecule type" value="Genomic_DNA"/>
</dbReference>
<dbReference type="Proteomes" id="UP000534332">
    <property type="component" value="Unassembled WGS sequence"/>
</dbReference>
<protein>
    <submittedName>
        <fullName evidence="3">ShlB/FhaC/HecB family hemolysin secretion/activation protein</fullName>
    </submittedName>
</protein>
<keyword evidence="2" id="KW-0472">Membrane</keyword>
<evidence type="ECO:0000313" key="4">
    <source>
        <dbReference type="Proteomes" id="UP000534332"/>
    </source>
</evidence>
<feature type="transmembrane region" description="Helical" evidence="2">
    <location>
        <begin position="128"/>
        <end position="149"/>
    </location>
</feature>
<evidence type="ECO:0000256" key="1">
    <source>
        <dbReference type="SAM" id="MobiDB-lite"/>
    </source>
</evidence>
<evidence type="ECO:0000256" key="2">
    <source>
        <dbReference type="SAM" id="Phobius"/>
    </source>
</evidence>
<gene>
    <name evidence="3" type="ORF">BRV02_004771</name>
</gene>
<dbReference type="InterPro" id="IPR010069">
    <property type="entry name" value="CdiA_FHA1_rpt"/>
</dbReference>
<feature type="non-terminal residue" evidence="3">
    <location>
        <position position="1"/>
    </location>
</feature>
<organism evidence="3 4">
    <name type="scientific">Escherichia coli</name>
    <dbReference type="NCBI Taxonomy" id="562"/>
    <lineage>
        <taxon>Bacteria</taxon>
        <taxon>Pseudomonadati</taxon>
        <taxon>Pseudomonadota</taxon>
        <taxon>Gammaproteobacteria</taxon>
        <taxon>Enterobacterales</taxon>
        <taxon>Enterobacteriaceae</taxon>
        <taxon>Escherichia</taxon>
    </lineage>
</organism>
<keyword evidence="2" id="KW-0812">Transmembrane</keyword>
<evidence type="ECO:0000313" key="3">
    <source>
        <dbReference type="EMBL" id="EFG2163612.1"/>
    </source>
</evidence>
<accession>A0AAN3H342</accession>
<dbReference type="AlphaFoldDB" id="A0AAN3H342"/>
<proteinExistence type="predicted"/>
<reference evidence="3 4" key="1">
    <citation type="submission" date="2020-02" db="EMBL/GenBank/DDBJ databases">
        <authorList>
            <person name="Ashton P.M."/>
            <person name="Dallman T."/>
            <person name="Nair S."/>
            <person name="De Pinna E."/>
            <person name="Peters T."/>
            <person name="Grant K."/>
        </authorList>
    </citation>
    <scope>NUCLEOTIDE SEQUENCE [LARGE SCALE GENOMIC DNA]</scope>
    <source>
        <strain evidence="3 4">188143</strain>
    </source>
</reference>
<comment type="caution">
    <text evidence="3">The sequence shown here is derived from an EMBL/GenBank/DDBJ whole genome shotgun (WGS) entry which is preliminary data.</text>
</comment>